<dbReference type="GO" id="GO:0046872">
    <property type="term" value="F:metal ion binding"/>
    <property type="evidence" value="ECO:0007669"/>
    <property type="project" value="UniProtKB-KW"/>
</dbReference>
<feature type="binding site" evidence="3">
    <location>
        <position position="129"/>
    </location>
    <ligand>
        <name>a divalent metal cation</name>
        <dbReference type="ChEBI" id="CHEBI:60240"/>
        <label>2</label>
    </ligand>
</feature>
<organism evidence="4 5">
    <name type="scientific">Lacticaseibacillus saniviri JCM 17471 = DSM 24301</name>
    <dbReference type="NCBI Taxonomy" id="1293598"/>
    <lineage>
        <taxon>Bacteria</taxon>
        <taxon>Bacillati</taxon>
        <taxon>Bacillota</taxon>
        <taxon>Bacilli</taxon>
        <taxon>Lactobacillales</taxon>
        <taxon>Lactobacillaceae</taxon>
        <taxon>Lacticaseibacillus</taxon>
    </lineage>
</organism>
<dbReference type="PANTHER" id="PTHR46124">
    <property type="entry name" value="D-AMINOACYL-TRNA DEACYLASE"/>
    <property type="match status" value="1"/>
</dbReference>
<dbReference type="PIRSF" id="PIRSF005902">
    <property type="entry name" value="DNase_TatD"/>
    <property type="match status" value="1"/>
</dbReference>
<reference evidence="4 5" key="1">
    <citation type="journal article" date="2015" name="Genome Announc.">
        <title>Expanding the biotechnology potential of lactobacilli through comparative genomics of 213 strains and associated genera.</title>
        <authorList>
            <person name="Sun Z."/>
            <person name="Harris H.M."/>
            <person name="McCann A."/>
            <person name="Guo C."/>
            <person name="Argimon S."/>
            <person name="Zhang W."/>
            <person name="Yang X."/>
            <person name="Jeffery I.B."/>
            <person name="Cooney J.C."/>
            <person name="Kagawa T.F."/>
            <person name="Liu W."/>
            <person name="Song Y."/>
            <person name="Salvetti E."/>
            <person name="Wrobel A."/>
            <person name="Rasinkangas P."/>
            <person name="Parkhill J."/>
            <person name="Rea M.C."/>
            <person name="O'Sullivan O."/>
            <person name="Ritari J."/>
            <person name="Douillard F.P."/>
            <person name="Paul Ross R."/>
            <person name="Yang R."/>
            <person name="Briner A.E."/>
            <person name="Felis G.E."/>
            <person name="de Vos W.M."/>
            <person name="Barrangou R."/>
            <person name="Klaenhammer T.R."/>
            <person name="Caufield P.W."/>
            <person name="Cui Y."/>
            <person name="Zhang H."/>
            <person name="O'Toole P.W."/>
        </authorList>
    </citation>
    <scope>NUCLEOTIDE SEQUENCE [LARGE SCALE GENOMIC DNA]</scope>
    <source>
        <strain evidence="4 5">DSM 24301</strain>
    </source>
</reference>
<name>A0A0R2MZJ7_9LACO</name>
<dbReference type="PROSITE" id="PS01090">
    <property type="entry name" value="TATD_2"/>
    <property type="match status" value="1"/>
</dbReference>
<evidence type="ECO:0000256" key="1">
    <source>
        <dbReference type="ARBA" id="ARBA00022723"/>
    </source>
</evidence>
<comment type="caution">
    <text evidence="4">The sequence shown here is derived from an EMBL/GenBank/DDBJ whole genome shotgun (WGS) entry which is preliminary data.</text>
</comment>
<dbReference type="PATRIC" id="fig|1293598.4.peg.86"/>
<evidence type="ECO:0000313" key="4">
    <source>
        <dbReference type="EMBL" id="KRO18933.1"/>
    </source>
</evidence>
<feature type="binding site" evidence="3">
    <location>
        <position position="9"/>
    </location>
    <ligand>
        <name>a divalent metal cation</name>
        <dbReference type="ChEBI" id="CHEBI:60240"/>
        <label>1</label>
    </ligand>
</feature>
<dbReference type="EMBL" id="JQCE01000001">
    <property type="protein sequence ID" value="KRO18933.1"/>
    <property type="molecule type" value="Genomic_DNA"/>
</dbReference>
<dbReference type="FunFam" id="3.20.20.140:FF:000005">
    <property type="entry name" value="TatD family hydrolase"/>
    <property type="match status" value="1"/>
</dbReference>
<evidence type="ECO:0000256" key="2">
    <source>
        <dbReference type="ARBA" id="ARBA00022801"/>
    </source>
</evidence>
<feature type="binding site" evidence="3">
    <location>
        <position position="204"/>
    </location>
    <ligand>
        <name>a divalent metal cation</name>
        <dbReference type="ChEBI" id="CHEBI:60240"/>
        <label>1</label>
    </ligand>
</feature>
<keyword evidence="2" id="KW-0378">Hydrolase</keyword>
<keyword evidence="5" id="KW-1185">Reference proteome</keyword>
<feature type="binding site" evidence="3">
    <location>
        <position position="7"/>
    </location>
    <ligand>
        <name>a divalent metal cation</name>
        <dbReference type="ChEBI" id="CHEBI:60240"/>
        <label>1</label>
    </ligand>
</feature>
<dbReference type="NCBIfam" id="TIGR00010">
    <property type="entry name" value="YchF/TatD family DNA exonuclease"/>
    <property type="match status" value="1"/>
</dbReference>
<dbReference type="InterPro" id="IPR018228">
    <property type="entry name" value="DNase_TatD-rel_CS"/>
</dbReference>
<evidence type="ECO:0000256" key="3">
    <source>
        <dbReference type="PIRSR" id="PIRSR005902-1"/>
    </source>
</evidence>
<dbReference type="PANTHER" id="PTHR46124:SF2">
    <property type="entry name" value="D-AMINOACYL-TRNA DEACYLASE"/>
    <property type="match status" value="1"/>
</dbReference>
<dbReference type="Pfam" id="PF01026">
    <property type="entry name" value="TatD_DNase"/>
    <property type="match status" value="1"/>
</dbReference>
<dbReference type="PROSITE" id="PS01091">
    <property type="entry name" value="TATD_3"/>
    <property type="match status" value="1"/>
</dbReference>
<dbReference type="CDD" id="cd01310">
    <property type="entry name" value="TatD_DNAse"/>
    <property type="match status" value="1"/>
</dbReference>
<dbReference type="GO" id="GO:0004536">
    <property type="term" value="F:DNA nuclease activity"/>
    <property type="evidence" value="ECO:0007669"/>
    <property type="project" value="InterPro"/>
</dbReference>
<feature type="binding site" evidence="3">
    <location>
        <position position="93"/>
    </location>
    <ligand>
        <name>a divalent metal cation</name>
        <dbReference type="ChEBI" id="CHEBI:60240"/>
        <label>1</label>
    </ligand>
</feature>
<keyword evidence="1 3" id="KW-0479">Metal-binding</keyword>
<proteinExistence type="predicted"/>
<dbReference type="Proteomes" id="UP000050969">
    <property type="component" value="Unassembled WGS sequence"/>
</dbReference>
<accession>A0A0R2MZJ7</accession>
<dbReference type="RefSeq" id="WP_056991810.1">
    <property type="nucleotide sequence ID" value="NZ_JQCE01000001.1"/>
</dbReference>
<dbReference type="GO" id="GO:0016788">
    <property type="term" value="F:hydrolase activity, acting on ester bonds"/>
    <property type="evidence" value="ECO:0007669"/>
    <property type="project" value="InterPro"/>
</dbReference>
<evidence type="ECO:0000313" key="5">
    <source>
        <dbReference type="Proteomes" id="UP000050969"/>
    </source>
</evidence>
<gene>
    <name evidence="4" type="ORF">IV56_GL000085</name>
</gene>
<feature type="binding site" evidence="3">
    <location>
        <position position="154"/>
    </location>
    <ligand>
        <name>a divalent metal cation</name>
        <dbReference type="ChEBI" id="CHEBI:60240"/>
        <label>2</label>
    </ligand>
</feature>
<sequence length="257" mass="29203">MEIFDSHTHLNDTPYQGQEADFIAAAKELGVTQMAIVGSDTKMNHDAIALADKFAPLYAIVGWHPEFAIDYTPEAEATLLKQLEHPKVVALGEIGLDYHWNTSPREIQRRVFRRQLAIAREHHIPVSIHSRDAFEDTYDILKDAHFEDFGGIMHSFTGDATWAKRFLDLGMYISYSGIVSFKNAPEEHESVVTIPEDRLLVETDAPYLTPVPYRGKQNQPGYTRYVVEAVAKWRESTPEHIAAITRQNAHRIFGIED</sequence>
<dbReference type="PROSITE" id="PS01137">
    <property type="entry name" value="TATD_1"/>
    <property type="match status" value="1"/>
</dbReference>
<dbReference type="InterPro" id="IPR032466">
    <property type="entry name" value="Metal_Hydrolase"/>
</dbReference>
<dbReference type="STRING" id="1293598.IV56_GL000085"/>
<dbReference type="InterPro" id="IPR001130">
    <property type="entry name" value="TatD-like"/>
</dbReference>
<dbReference type="SUPFAM" id="SSF51556">
    <property type="entry name" value="Metallo-dependent hydrolases"/>
    <property type="match status" value="1"/>
</dbReference>
<dbReference type="Gene3D" id="3.20.20.140">
    <property type="entry name" value="Metal-dependent hydrolases"/>
    <property type="match status" value="1"/>
</dbReference>
<dbReference type="AlphaFoldDB" id="A0A0R2MZJ7"/>
<dbReference type="GO" id="GO:0005829">
    <property type="term" value="C:cytosol"/>
    <property type="evidence" value="ECO:0007669"/>
    <property type="project" value="TreeGrafter"/>
</dbReference>
<dbReference type="InterPro" id="IPR015991">
    <property type="entry name" value="TatD/YcfH-like"/>
</dbReference>
<protein>
    <submittedName>
        <fullName evidence="4">TatD family deoxyribonuclease</fullName>
    </submittedName>
</protein>